<sequence length="135" mass="15582">MKKIVFAIAMSFVTTTYGQSKDDRVNVMICENGSCRVEQMSPIDGDLRAAKLIEETMVRSLKLEGLRCEHHTTQKKNYVQYKLECFEALERTERYVILVPDTNQASRKLGRLFKKSLISKLSHLVKMHDDGEKKI</sequence>
<name>A0A1Y6C0M8_9BACT</name>
<dbReference type="RefSeq" id="WP_132319240.1">
    <property type="nucleotide sequence ID" value="NZ_FWZT01000009.1"/>
</dbReference>
<dbReference type="EMBL" id="FWZT01000009">
    <property type="protein sequence ID" value="SMF30206.1"/>
    <property type="molecule type" value="Genomic_DNA"/>
</dbReference>
<proteinExistence type="predicted"/>
<accession>A0A1Y6C0M8</accession>
<evidence type="ECO:0000313" key="1">
    <source>
        <dbReference type="EMBL" id="SMF30206.1"/>
    </source>
</evidence>
<dbReference type="AlphaFoldDB" id="A0A1Y6C0M8"/>
<evidence type="ECO:0000313" key="2">
    <source>
        <dbReference type="Proteomes" id="UP000192907"/>
    </source>
</evidence>
<protein>
    <submittedName>
        <fullName evidence="1">Uncharacterized protein</fullName>
    </submittedName>
</protein>
<organism evidence="1 2">
    <name type="scientific">Pseudobacteriovorax antillogorgiicola</name>
    <dbReference type="NCBI Taxonomy" id="1513793"/>
    <lineage>
        <taxon>Bacteria</taxon>
        <taxon>Pseudomonadati</taxon>
        <taxon>Bdellovibrionota</taxon>
        <taxon>Oligoflexia</taxon>
        <taxon>Oligoflexales</taxon>
        <taxon>Pseudobacteriovoracaceae</taxon>
        <taxon>Pseudobacteriovorax</taxon>
    </lineage>
</organism>
<keyword evidence="2" id="KW-1185">Reference proteome</keyword>
<reference evidence="2" key="1">
    <citation type="submission" date="2017-04" db="EMBL/GenBank/DDBJ databases">
        <authorList>
            <person name="Varghese N."/>
            <person name="Submissions S."/>
        </authorList>
    </citation>
    <scope>NUCLEOTIDE SEQUENCE [LARGE SCALE GENOMIC DNA]</scope>
    <source>
        <strain evidence="2">RKEM611</strain>
    </source>
</reference>
<gene>
    <name evidence="1" type="ORF">SAMN06296036_109157</name>
</gene>
<dbReference type="Proteomes" id="UP000192907">
    <property type="component" value="Unassembled WGS sequence"/>
</dbReference>